<gene>
    <name evidence="1" type="ORF">Pmgp_03383</name>
</gene>
<sequence>MKEPKNDPHRMEDPKRCDVAMNPEDMPLFYFGEDSGATENDWWE</sequence>
<dbReference type="AlphaFoldDB" id="A0A4Y7RJW9"/>
<proteinExistence type="predicted"/>
<reference evidence="1 2" key="1">
    <citation type="journal article" date="2018" name="Environ. Microbiol.">
        <title>Novel energy conservation strategies and behaviour of Pelotomaculum schinkii driving syntrophic propionate catabolism.</title>
        <authorList>
            <person name="Hidalgo-Ahumada C.A.P."/>
            <person name="Nobu M.K."/>
            <person name="Narihiro T."/>
            <person name="Tamaki H."/>
            <person name="Liu W.T."/>
            <person name="Kamagata Y."/>
            <person name="Stams A.J.M."/>
            <person name="Imachi H."/>
            <person name="Sousa D.Z."/>
        </authorList>
    </citation>
    <scope>NUCLEOTIDE SEQUENCE [LARGE SCALE GENOMIC DNA]</scope>
    <source>
        <strain evidence="1 2">MGP</strain>
    </source>
</reference>
<keyword evidence="2" id="KW-1185">Reference proteome</keyword>
<organism evidence="1 2">
    <name type="scientific">Pelotomaculum propionicicum</name>
    <dbReference type="NCBI Taxonomy" id="258475"/>
    <lineage>
        <taxon>Bacteria</taxon>
        <taxon>Bacillati</taxon>
        <taxon>Bacillota</taxon>
        <taxon>Clostridia</taxon>
        <taxon>Eubacteriales</taxon>
        <taxon>Desulfotomaculaceae</taxon>
        <taxon>Pelotomaculum</taxon>
    </lineage>
</organism>
<dbReference type="EMBL" id="QFFZ01000059">
    <property type="protein sequence ID" value="TEB09101.1"/>
    <property type="molecule type" value="Genomic_DNA"/>
</dbReference>
<accession>A0A4Y7RJW9</accession>
<dbReference type="Proteomes" id="UP000297597">
    <property type="component" value="Unassembled WGS sequence"/>
</dbReference>
<evidence type="ECO:0000313" key="1">
    <source>
        <dbReference type="EMBL" id="TEB09101.1"/>
    </source>
</evidence>
<dbReference type="RefSeq" id="WP_282432916.1">
    <property type="nucleotide sequence ID" value="NZ_QFFZ01000059.1"/>
</dbReference>
<comment type="caution">
    <text evidence="1">The sequence shown here is derived from an EMBL/GenBank/DDBJ whole genome shotgun (WGS) entry which is preliminary data.</text>
</comment>
<evidence type="ECO:0000313" key="2">
    <source>
        <dbReference type="Proteomes" id="UP000297597"/>
    </source>
</evidence>
<name>A0A4Y7RJW9_9FIRM</name>
<protein>
    <submittedName>
        <fullName evidence="1">Uncharacterized protein</fullName>
    </submittedName>
</protein>